<dbReference type="AlphaFoldDB" id="A0A1H0Z6V2"/>
<dbReference type="Gene3D" id="1.20.1250.20">
    <property type="entry name" value="MFS general substrate transporter like domains"/>
    <property type="match status" value="1"/>
</dbReference>
<feature type="transmembrane region" description="Helical" evidence="6">
    <location>
        <begin position="94"/>
        <end position="119"/>
    </location>
</feature>
<dbReference type="GO" id="GO:0005886">
    <property type="term" value="C:plasma membrane"/>
    <property type="evidence" value="ECO:0007669"/>
    <property type="project" value="UniProtKB-SubCell"/>
</dbReference>
<feature type="transmembrane region" description="Helical" evidence="6">
    <location>
        <begin position="241"/>
        <end position="261"/>
    </location>
</feature>
<feature type="domain" description="Major facilitator superfamily (MFS) profile" evidence="7">
    <location>
        <begin position="28"/>
        <end position="410"/>
    </location>
</feature>
<feature type="transmembrane region" description="Helical" evidence="6">
    <location>
        <begin position="327"/>
        <end position="353"/>
    </location>
</feature>
<keyword evidence="9" id="KW-1185">Reference proteome</keyword>
<evidence type="ECO:0000256" key="3">
    <source>
        <dbReference type="ARBA" id="ARBA00022989"/>
    </source>
</evidence>
<dbReference type="InterPro" id="IPR036259">
    <property type="entry name" value="MFS_trans_sf"/>
</dbReference>
<protein>
    <submittedName>
        <fullName evidence="8">Predicted arabinose efflux permease, MFS family</fullName>
    </submittedName>
</protein>
<evidence type="ECO:0000256" key="6">
    <source>
        <dbReference type="SAM" id="Phobius"/>
    </source>
</evidence>
<gene>
    <name evidence="8" type="ORF">SAMN04489718_0872</name>
</gene>
<organism evidence="8 9">
    <name type="scientific">Actinopolyspora saharensis</name>
    <dbReference type="NCBI Taxonomy" id="995062"/>
    <lineage>
        <taxon>Bacteria</taxon>
        <taxon>Bacillati</taxon>
        <taxon>Actinomycetota</taxon>
        <taxon>Actinomycetes</taxon>
        <taxon>Actinopolysporales</taxon>
        <taxon>Actinopolysporaceae</taxon>
        <taxon>Actinopolyspora</taxon>
    </lineage>
</organism>
<evidence type="ECO:0000256" key="2">
    <source>
        <dbReference type="ARBA" id="ARBA00022692"/>
    </source>
</evidence>
<dbReference type="PANTHER" id="PTHR23526">
    <property type="entry name" value="INTEGRAL MEMBRANE TRANSPORT PROTEIN-RELATED"/>
    <property type="match status" value="1"/>
</dbReference>
<feature type="transmembrane region" description="Helical" evidence="6">
    <location>
        <begin position="374"/>
        <end position="395"/>
    </location>
</feature>
<keyword evidence="2 6" id="KW-0812">Transmembrane</keyword>
<evidence type="ECO:0000313" key="8">
    <source>
        <dbReference type="EMBL" id="SDQ23030.1"/>
    </source>
</evidence>
<dbReference type="EMBL" id="FNKO01000001">
    <property type="protein sequence ID" value="SDQ23030.1"/>
    <property type="molecule type" value="Genomic_DNA"/>
</dbReference>
<dbReference type="InterPro" id="IPR020846">
    <property type="entry name" value="MFS_dom"/>
</dbReference>
<dbReference type="STRING" id="995062.SAMN04489718_0872"/>
<dbReference type="Proteomes" id="UP000199301">
    <property type="component" value="Unassembled WGS sequence"/>
</dbReference>
<dbReference type="RefSeq" id="WP_217637711.1">
    <property type="nucleotide sequence ID" value="NZ_FNKO01000001.1"/>
</dbReference>
<dbReference type="SUPFAM" id="SSF103473">
    <property type="entry name" value="MFS general substrate transporter"/>
    <property type="match status" value="1"/>
</dbReference>
<proteinExistence type="predicted"/>
<keyword evidence="4 6" id="KW-0472">Membrane</keyword>
<evidence type="ECO:0000256" key="5">
    <source>
        <dbReference type="SAM" id="MobiDB-lite"/>
    </source>
</evidence>
<feature type="transmembrane region" description="Helical" evidence="6">
    <location>
        <begin position="302"/>
        <end position="321"/>
    </location>
</feature>
<keyword evidence="3 6" id="KW-1133">Transmembrane helix</keyword>
<accession>A0A1H0Z6V2</accession>
<dbReference type="Pfam" id="PF07690">
    <property type="entry name" value="MFS_1"/>
    <property type="match status" value="1"/>
</dbReference>
<feature type="compositionally biased region" description="Polar residues" evidence="5">
    <location>
        <begin position="1"/>
        <end position="13"/>
    </location>
</feature>
<dbReference type="GO" id="GO:0022857">
    <property type="term" value="F:transmembrane transporter activity"/>
    <property type="evidence" value="ECO:0007669"/>
    <property type="project" value="InterPro"/>
</dbReference>
<dbReference type="PRINTS" id="PR01035">
    <property type="entry name" value="TCRTETA"/>
</dbReference>
<evidence type="ECO:0000256" key="1">
    <source>
        <dbReference type="ARBA" id="ARBA00004651"/>
    </source>
</evidence>
<feature type="transmembrane region" description="Helical" evidence="6">
    <location>
        <begin position="28"/>
        <end position="50"/>
    </location>
</feature>
<reference evidence="9" key="1">
    <citation type="submission" date="2016-10" db="EMBL/GenBank/DDBJ databases">
        <authorList>
            <person name="Varghese N."/>
            <person name="Submissions S."/>
        </authorList>
    </citation>
    <scope>NUCLEOTIDE SEQUENCE [LARGE SCALE GENOMIC DNA]</scope>
    <source>
        <strain evidence="9">DSM 45459</strain>
    </source>
</reference>
<name>A0A1H0Z6V2_9ACTN</name>
<dbReference type="PROSITE" id="PS50850">
    <property type="entry name" value="MFS"/>
    <property type="match status" value="1"/>
</dbReference>
<feature type="transmembrane region" description="Helical" evidence="6">
    <location>
        <begin position="125"/>
        <end position="144"/>
    </location>
</feature>
<dbReference type="InterPro" id="IPR011701">
    <property type="entry name" value="MFS"/>
</dbReference>
<evidence type="ECO:0000259" key="7">
    <source>
        <dbReference type="PROSITE" id="PS50850"/>
    </source>
</evidence>
<evidence type="ECO:0000256" key="4">
    <source>
        <dbReference type="ARBA" id="ARBA00023136"/>
    </source>
</evidence>
<feature type="transmembrane region" description="Helical" evidence="6">
    <location>
        <begin position="156"/>
        <end position="179"/>
    </location>
</feature>
<feature type="transmembrane region" description="Helical" evidence="6">
    <location>
        <begin position="191"/>
        <end position="211"/>
    </location>
</feature>
<feature type="region of interest" description="Disordered" evidence="5">
    <location>
        <begin position="1"/>
        <end position="20"/>
    </location>
</feature>
<feature type="transmembrane region" description="Helical" evidence="6">
    <location>
        <begin position="267"/>
        <end position="290"/>
    </location>
</feature>
<evidence type="ECO:0000313" key="9">
    <source>
        <dbReference type="Proteomes" id="UP000199301"/>
    </source>
</evidence>
<dbReference type="PANTHER" id="PTHR23526:SF4">
    <property type="entry name" value="INTEGRAL MEMBRANE TRANSPORT PROTEIN"/>
    <property type="match status" value="1"/>
</dbReference>
<comment type="subcellular location">
    <subcellularLocation>
        <location evidence="1">Cell membrane</location>
        <topology evidence="1">Multi-pass membrane protein</topology>
    </subcellularLocation>
</comment>
<sequence>MTASEAGGPTNTTREARNHTAGASSGRWLLLLLLTTVLTQTALNLVRPLISYRVIALGGDGLAVGLVTAAFAVLPLLAAVPLGRMADRTRRGWIILAAGVLLLTGGATSLAVTTSVLTVAASNTVLGLGHLVFMLAAQGGVAALSPAHNLDRNFGWFTAAASAGQLAGPALSGLLLGGTTDQHLTRATTEAFWVAAGAALLALLPALLSGIRHERSSRREEGARKTSTAALLRMPGVPSGLFVSLALLAGLDLITAYLPLIAESRGIAPAVVGLLLSLRAGASIASRLLLDRLLRFVGRTTLVTASCSVTAAGMLVVSLPATGVPGMAVALLVGGFFLGLGQPLTMTHVVTAVPETARSTALALRLMSNRVGQVALPFLAGVIASPLGAAGALWVGTGILATAGVVPQTRRLRAGRSRGGTPGDNSQL</sequence>
<feature type="transmembrane region" description="Helical" evidence="6">
    <location>
        <begin position="62"/>
        <end position="82"/>
    </location>
</feature>
<dbReference type="InterPro" id="IPR052528">
    <property type="entry name" value="Sugar_transport-like"/>
</dbReference>
<dbReference type="InterPro" id="IPR001958">
    <property type="entry name" value="Tet-R_TetA/multi-R_MdtG-like"/>
</dbReference>